<name>A0A514BV20_9GAMM</name>
<dbReference type="Gene3D" id="3.30.420.310">
    <property type="entry name" value="2-keto-3-deoxy-galactonokinase, C-terminal domain"/>
    <property type="match status" value="1"/>
</dbReference>
<keyword evidence="2" id="KW-1185">Reference proteome</keyword>
<dbReference type="Proteomes" id="UP000317199">
    <property type="component" value="Chromosome"/>
</dbReference>
<keyword evidence="1" id="KW-0418">Kinase</keyword>
<dbReference type="GO" id="GO:0008671">
    <property type="term" value="F:2-dehydro-3-deoxygalactonokinase activity"/>
    <property type="evidence" value="ECO:0007669"/>
    <property type="project" value="InterPro"/>
</dbReference>
<dbReference type="OrthoDB" id="256574at2"/>
<dbReference type="Pfam" id="PF05035">
    <property type="entry name" value="DGOK"/>
    <property type="match status" value="1"/>
</dbReference>
<dbReference type="InterPro" id="IPR042258">
    <property type="entry name" value="DGOK_N"/>
</dbReference>
<sequence length="303" mass="32872">MIAVDWGTSSLRLYRLDESGLVRERRRSDCGAMASTGRFGDVLAQETAGWNDTRILMCGMVGGRGGWREVPYLDCPAGNAELAQGMQRIEAAGFEGRELWIVPGLCDTVSDTVPDVMRGEEAQLAALLDVLPGGAHLVCLPGTHSKWVTVHDGLIRRIATAMTGEVYAILRQHSILGQSMPSAEVRFDAYAFDAGLKRSAQPDGLLHHLFGVRTSRLFRLFDEAALPSYLSGILIGHEIRASGLFSQSPRPVQVHLIGNERLLSSYAHALTALGIGVQRHPEELAARGLHALWARRVEAGTAA</sequence>
<dbReference type="KEGG" id="lyj:FKV23_14985"/>
<reference evidence="1 2" key="1">
    <citation type="submission" date="2019-06" db="EMBL/GenBank/DDBJ databases">
        <title>Lysobacter alkalisoli sp. nov. isolated from saline-alkali soil.</title>
        <authorList>
            <person name="Sun J.-Q."/>
            <person name="Xu L."/>
        </authorList>
    </citation>
    <scope>NUCLEOTIDE SEQUENCE [LARGE SCALE GENOMIC DNA]</scope>
    <source>
        <strain evidence="1 2">SJ-36</strain>
    </source>
</reference>
<organism evidence="1 2">
    <name type="scientific">Marilutibacter alkalisoli</name>
    <dbReference type="NCBI Taxonomy" id="2591633"/>
    <lineage>
        <taxon>Bacteria</taxon>
        <taxon>Pseudomonadati</taxon>
        <taxon>Pseudomonadota</taxon>
        <taxon>Gammaproteobacteria</taxon>
        <taxon>Lysobacterales</taxon>
        <taxon>Lysobacteraceae</taxon>
        <taxon>Marilutibacter</taxon>
    </lineage>
</organism>
<dbReference type="CDD" id="cd24012">
    <property type="entry name" value="ASKHA_NBD_KDGal-kinase"/>
    <property type="match status" value="1"/>
</dbReference>
<proteinExistence type="predicted"/>
<accession>A0A514BV20</accession>
<evidence type="ECO:0000313" key="2">
    <source>
        <dbReference type="Proteomes" id="UP000317199"/>
    </source>
</evidence>
<dbReference type="InterPro" id="IPR007729">
    <property type="entry name" value="DGOK"/>
</dbReference>
<dbReference type="InterPro" id="IPR042257">
    <property type="entry name" value="DGOK_C"/>
</dbReference>
<dbReference type="GO" id="GO:0034194">
    <property type="term" value="P:D-galactonate catabolic process"/>
    <property type="evidence" value="ECO:0007669"/>
    <property type="project" value="InterPro"/>
</dbReference>
<keyword evidence="1" id="KW-0808">Transferase</keyword>
<protein>
    <submittedName>
        <fullName evidence="1">2-dehydro-3-deoxygalactonokinase</fullName>
    </submittedName>
</protein>
<evidence type="ECO:0000313" key="1">
    <source>
        <dbReference type="EMBL" id="QDH71253.1"/>
    </source>
</evidence>
<dbReference type="EMBL" id="CP041242">
    <property type="protein sequence ID" value="QDH71253.1"/>
    <property type="molecule type" value="Genomic_DNA"/>
</dbReference>
<gene>
    <name evidence="1" type="ORF">FKV23_14985</name>
</gene>
<dbReference type="RefSeq" id="WP_141624585.1">
    <property type="nucleotide sequence ID" value="NZ_CP041242.1"/>
</dbReference>
<dbReference type="AlphaFoldDB" id="A0A514BV20"/>
<dbReference type="Gene3D" id="3.30.420.300">
    <property type="entry name" value="2-keto-3-deoxy-galactonokinase, substrate binding domain"/>
    <property type="match status" value="1"/>
</dbReference>